<sequence>MISLLLKFLIFFLGMYLLYRLAKRGLTLWIRGLLAGPAPQAPSELVACAACGVFFDPKLAIKKKGFLFCSPACQTAGPKPEA</sequence>
<reference evidence="2 3" key="1">
    <citation type="journal article" date="2016" name="Nat. Commun.">
        <title>Thousands of microbial genomes shed light on interconnected biogeochemical processes in an aquifer system.</title>
        <authorList>
            <person name="Anantharaman K."/>
            <person name="Brown C.T."/>
            <person name="Hug L.A."/>
            <person name="Sharon I."/>
            <person name="Castelle C.J."/>
            <person name="Probst A.J."/>
            <person name="Thomas B.C."/>
            <person name="Singh A."/>
            <person name="Wilkins M.J."/>
            <person name="Karaoz U."/>
            <person name="Brodie E.L."/>
            <person name="Williams K.H."/>
            <person name="Hubbard S.S."/>
            <person name="Banfield J.F."/>
        </authorList>
    </citation>
    <scope>NUCLEOTIDE SEQUENCE [LARGE SCALE GENOMIC DNA]</scope>
</reference>
<keyword evidence="1" id="KW-0812">Transmembrane</keyword>
<dbReference type="EMBL" id="MFNE01000017">
    <property type="protein sequence ID" value="OGG96225.1"/>
    <property type="molecule type" value="Genomic_DNA"/>
</dbReference>
<keyword evidence="1" id="KW-0472">Membrane</keyword>
<evidence type="ECO:0000313" key="3">
    <source>
        <dbReference type="Proteomes" id="UP000178449"/>
    </source>
</evidence>
<organism evidence="2 3">
    <name type="scientific">Candidatus Lambdaproteobacteria bacterium RIFOXYD2_FULL_50_16</name>
    <dbReference type="NCBI Taxonomy" id="1817772"/>
    <lineage>
        <taxon>Bacteria</taxon>
        <taxon>Pseudomonadati</taxon>
        <taxon>Pseudomonadota</taxon>
        <taxon>Candidatus Lambdaproteobacteria</taxon>
    </lineage>
</organism>
<feature type="transmembrane region" description="Helical" evidence="1">
    <location>
        <begin position="6"/>
        <end position="22"/>
    </location>
</feature>
<dbReference type="Proteomes" id="UP000178449">
    <property type="component" value="Unassembled WGS sequence"/>
</dbReference>
<keyword evidence="1" id="KW-1133">Transmembrane helix</keyword>
<evidence type="ECO:0000256" key="1">
    <source>
        <dbReference type="SAM" id="Phobius"/>
    </source>
</evidence>
<protein>
    <submittedName>
        <fullName evidence="2">Uncharacterized protein</fullName>
    </submittedName>
</protein>
<proteinExistence type="predicted"/>
<dbReference type="STRING" id="1817772.A2527_04400"/>
<name>A0A1F6GDP1_9PROT</name>
<accession>A0A1F6GDP1</accession>
<evidence type="ECO:0000313" key="2">
    <source>
        <dbReference type="EMBL" id="OGG96225.1"/>
    </source>
</evidence>
<comment type="caution">
    <text evidence="2">The sequence shown here is derived from an EMBL/GenBank/DDBJ whole genome shotgun (WGS) entry which is preliminary data.</text>
</comment>
<dbReference type="AlphaFoldDB" id="A0A1F6GDP1"/>
<gene>
    <name evidence="2" type="ORF">A2527_04400</name>
</gene>